<name>A0A926IES3_9FIRM</name>
<dbReference type="Gene3D" id="2.60.40.1760">
    <property type="entry name" value="glycosyl hydrolase (family 31)"/>
    <property type="match status" value="1"/>
</dbReference>
<evidence type="ECO:0000256" key="2">
    <source>
        <dbReference type="ARBA" id="ARBA00022801"/>
    </source>
</evidence>
<protein>
    <submittedName>
        <fullName evidence="8">Alpha-glucosidase</fullName>
    </submittedName>
</protein>
<gene>
    <name evidence="8" type="ORF">H8718_09935</name>
</gene>
<evidence type="ECO:0000259" key="5">
    <source>
        <dbReference type="Pfam" id="PF01055"/>
    </source>
</evidence>
<dbReference type="GO" id="GO:0030246">
    <property type="term" value="F:carbohydrate binding"/>
    <property type="evidence" value="ECO:0007669"/>
    <property type="project" value="InterPro"/>
</dbReference>
<dbReference type="SUPFAM" id="SSF51445">
    <property type="entry name" value="(Trans)glycosidases"/>
    <property type="match status" value="1"/>
</dbReference>
<dbReference type="Pfam" id="PF01055">
    <property type="entry name" value="Glyco_hydro_31_2nd"/>
    <property type="match status" value="1"/>
</dbReference>
<dbReference type="GO" id="GO:0004553">
    <property type="term" value="F:hydrolase activity, hydrolyzing O-glycosyl compounds"/>
    <property type="evidence" value="ECO:0007669"/>
    <property type="project" value="InterPro"/>
</dbReference>
<dbReference type="AlphaFoldDB" id="A0A926IES3"/>
<accession>A0A926IES3</accession>
<dbReference type="Proteomes" id="UP000655830">
    <property type="component" value="Unassembled WGS sequence"/>
</dbReference>
<dbReference type="Pfam" id="PF21365">
    <property type="entry name" value="Glyco_hydro_31_3rd"/>
    <property type="match status" value="1"/>
</dbReference>
<dbReference type="InterPro" id="IPR025887">
    <property type="entry name" value="Glyco_hydro_31_N_dom"/>
</dbReference>
<dbReference type="InterPro" id="IPR030458">
    <property type="entry name" value="Glyco_hydro_31_AS"/>
</dbReference>
<dbReference type="SUPFAM" id="SSF51011">
    <property type="entry name" value="Glycosyl hydrolase domain"/>
    <property type="match status" value="1"/>
</dbReference>
<dbReference type="PANTHER" id="PTHR22762:SF120">
    <property type="entry name" value="HETEROGLYCAN GLUCOSIDASE 1"/>
    <property type="match status" value="1"/>
</dbReference>
<dbReference type="SUPFAM" id="SSF74650">
    <property type="entry name" value="Galactose mutarotase-like"/>
    <property type="match status" value="1"/>
</dbReference>
<dbReference type="InterPro" id="IPR017853">
    <property type="entry name" value="GH"/>
</dbReference>
<feature type="domain" description="Glycoside hydrolase family 31 TIM barrel" evidence="5">
    <location>
        <begin position="160"/>
        <end position="518"/>
    </location>
</feature>
<evidence type="ECO:0000256" key="1">
    <source>
        <dbReference type="ARBA" id="ARBA00007806"/>
    </source>
</evidence>
<evidence type="ECO:0000256" key="3">
    <source>
        <dbReference type="ARBA" id="ARBA00023295"/>
    </source>
</evidence>
<organism evidence="8 9">
    <name type="scientific">Zhenhengia yiwuensis</name>
    <dbReference type="NCBI Taxonomy" id="2763666"/>
    <lineage>
        <taxon>Bacteria</taxon>
        <taxon>Bacillati</taxon>
        <taxon>Bacillota</taxon>
        <taxon>Clostridia</taxon>
        <taxon>Lachnospirales</taxon>
        <taxon>Lachnospiraceae</taxon>
        <taxon>Zhenhengia</taxon>
    </lineage>
</organism>
<keyword evidence="3 4" id="KW-0326">Glycosidase</keyword>
<feature type="domain" description="Glycoside hydrolase family 31 N-terminal" evidence="6">
    <location>
        <begin position="45"/>
        <end position="117"/>
    </location>
</feature>
<evidence type="ECO:0000313" key="8">
    <source>
        <dbReference type="EMBL" id="MBC8579846.1"/>
    </source>
</evidence>
<dbReference type="InterPro" id="IPR011013">
    <property type="entry name" value="Gal_mutarotase_sf_dom"/>
</dbReference>
<dbReference type="InterPro" id="IPR048395">
    <property type="entry name" value="Glyco_hydro_31_C"/>
</dbReference>
<evidence type="ECO:0000256" key="4">
    <source>
        <dbReference type="RuleBase" id="RU361185"/>
    </source>
</evidence>
<feature type="domain" description="Glycosyl hydrolase family 31 C-terminal" evidence="7">
    <location>
        <begin position="530"/>
        <end position="616"/>
    </location>
</feature>
<comment type="caution">
    <text evidence="8">The sequence shown here is derived from an EMBL/GenBank/DDBJ whole genome shotgun (WGS) entry which is preliminary data.</text>
</comment>
<dbReference type="PANTHER" id="PTHR22762">
    <property type="entry name" value="ALPHA-GLUCOSIDASE"/>
    <property type="match status" value="1"/>
</dbReference>
<dbReference type="CDD" id="cd06604">
    <property type="entry name" value="GH31_glucosidase_II_MalA"/>
    <property type="match status" value="1"/>
</dbReference>
<reference evidence="8" key="1">
    <citation type="submission" date="2020-08" db="EMBL/GenBank/DDBJ databases">
        <title>Genome public.</title>
        <authorList>
            <person name="Liu C."/>
            <person name="Sun Q."/>
        </authorList>
    </citation>
    <scope>NUCLEOTIDE SEQUENCE</scope>
    <source>
        <strain evidence="8">NSJ-12</strain>
    </source>
</reference>
<dbReference type="EMBL" id="JACRSY010000014">
    <property type="protein sequence ID" value="MBC8579846.1"/>
    <property type="molecule type" value="Genomic_DNA"/>
</dbReference>
<dbReference type="Pfam" id="PF13802">
    <property type="entry name" value="Gal_mutarotas_2"/>
    <property type="match status" value="1"/>
</dbReference>
<proteinExistence type="inferred from homology"/>
<dbReference type="Gene3D" id="2.60.40.4040">
    <property type="match status" value="1"/>
</dbReference>
<dbReference type="InterPro" id="IPR000322">
    <property type="entry name" value="Glyco_hydro_31_TIM"/>
</dbReference>
<dbReference type="GO" id="GO:0005975">
    <property type="term" value="P:carbohydrate metabolic process"/>
    <property type="evidence" value="ECO:0007669"/>
    <property type="project" value="InterPro"/>
</dbReference>
<dbReference type="Gene3D" id="3.20.20.80">
    <property type="entry name" value="Glycosidases"/>
    <property type="match status" value="1"/>
</dbReference>
<sequence length="710" mass="82533">MKHMELDEKVIKYTYGQPIETDAVVLGNIKVGENLSYLALEGKSFKYKLKKDIPVYGLGESVRGINKRGWIYESFCSDDDMHTETKRSLYAAHNFIIIAEEKPFGLFIDYPGRLTFDIGYSQLDELVIIPETMDLDLYILEGDTLLDIVKTFRQLTGVSYIPPRWAFGYQQSRWSYKTNEEVRAVAKGFRDNGIPLDSIYLDIDYMERLKDFTIDREKFPDFEELVAELKRDGIRLIPIIDAGVKVEEGYNIYEEGVEGDFFVRDEKGNIFEGAVWPGKVHFPDFLNSKARAWFGQHYACLMDKGIDGFWNDMNEPAIFYTPRAMAQAMQKVEESKDKNIDLGTFFGIKDSFSQIMNKEEYFKEMHHDMDGKCVRHYDVHNLYGYNMTRAAGEAFEKLRPSERVLLFSRASYVGMHRYGGIWTGDNRSWWSHLLLNIKMMPSLNMYGFLYSGADVGGFSDNTTEDLLTRWIQFGIFMPLLRNHTAAWTRQQEPYAFEHTERLKKWIKLRYALIPHLYSEYMKAALEDGMYFKPLAFEYEDEYVREVEDQLLVGESLMIAPVYEQNKTGRYVYLPEDMLLVTFEDEKTYTLTKMTKGHHYVACDMDQLILFVRPGRMLLLGAAADSTKDLDMTSLTGIAYCKEVCHHTYYEDNGMDRQVHLEGHVTEVEIKKENNHFNIKLKNAPCSVLEKLALTLFDNETETITGIQYDI</sequence>
<evidence type="ECO:0000313" key="9">
    <source>
        <dbReference type="Proteomes" id="UP000655830"/>
    </source>
</evidence>
<dbReference type="PROSITE" id="PS00129">
    <property type="entry name" value="GLYCOSYL_HYDROL_F31_1"/>
    <property type="match status" value="1"/>
</dbReference>
<keyword evidence="2 4" id="KW-0378">Hydrolase</keyword>
<evidence type="ECO:0000259" key="6">
    <source>
        <dbReference type="Pfam" id="PF13802"/>
    </source>
</evidence>
<evidence type="ECO:0000259" key="7">
    <source>
        <dbReference type="Pfam" id="PF21365"/>
    </source>
</evidence>
<dbReference type="CDD" id="cd14752">
    <property type="entry name" value="GH31_N"/>
    <property type="match status" value="1"/>
</dbReference>
<keyword evidence="9" id="KW-1185">Reference proteome</keyword>
<comment type="similarity">
    <text evidence="1 4">Belongs to the glycosyl hydrolase 31 family.</text>
</comment>